<keyword evidence="1" id="KW-1133">Transmembrane helix</keyword>
<dbReference type="OrthoDB" id="9765721at2"/>
<feature type="transmembrane region" description="Helical" evidence="1">
    <location>
        <begin position="262"/>
        <end position="285"/>
    </location>
</feature>
<keyword evidence="1" id="KW-0472">Membrane</keyword>
<feature type="transmembrane region" description="Helical" evidence="1">
    <location>
        <begin position="136"/>
        <end position="161"/>
    </location>
</feature>
<evidence type="ECO:0000313" key="2">
    <source>
        <dbReference type="EMBL" id="KGY07946.1"/>
    </source>
</evidence>
<feature type="transmembrane region" description="Helical" evidence="1">
    <location>
        <begin position="20"/>
        <end position="40"/>
    </location>
</feature>
<protein>
    <submittedName>
        <fullName evidence="2">Membrane protein</fullName>
    </submittedName>
</protein>
<feature type="transmembrane region" description="Helical" evidence="1">
    <location>
        <begin position="222"/>
        <end position="242"/>
    </location>
</feature>
<feature type="transmembrane region" description="Helical" evidence="1">
    <location>
        <begin position="321"/>
        <end position="343"/>
    </location>
</feature>
<keyword evidence="1" id="KW-0812">Transmembrane</keyword>
<dbReference type="AlphaFoldDB" id="A0A0A5HWQ1"/>
<feature type="transmembrane region" description="Helical" evidence="1">
    <location>
        <begin position="74"/>
        <end position="90"/>
    </location>
</feature>
<gene>
    <name evidence="2" type="ORF">NM06_14215</name>
</gene>
<dbReference type="STRING" id="379097.SE23_09995"/>
<feature type="transmembrane region" description="Helical" evidence="1">
    <location>
        <begin position="167"/>
        <end position="187"/>
    </location>
</feature>
<comment type="caution">
    <text evidence="2">The sequence shown here is derived from an EMBL/GenBank/DDBJ whole genome shotgun (WGS) entry which is preliminary data.</text>
</comment>
<dbReference type="RefSeq" id="WP_038191630.1">
    <property type="nucleotide sequence ID" value="NZ_JRWP01000035.1"/>
</dbReference>
<accession>A0A0A5HWQ1</accession>
<dbReference type="Pfam" id="PF05987">
    <property type="entry name" value="DUF898"/>
    <property type="match status" value="1"/>
</dbReference>
<name>A0A0A5HWQ1_PHOS4</name>
<dbReference type="InterPro" id="IPR010295">
    <property type="entry name" value="DUF898"/>
</dbReference>
<evidence type="ECO:0000256" key="1">
    <source>
        <dbReference type="SAM" id="Phobius"/>
    </source>
</evidence>
<dbReference type="Proteomes" id="UP000030451">
    <property type="component" value="Unassembled WGS sequence"/>
</dbReference>
<organism evidence="2 3">
    <name type="scientific">Photobacterium sp. (strain ATCC 43367)</name>
    <dbReference type="NCBI Taxonomy" id="379097"/>
    <lineage>
        <taxon>Bacteria</taxon>
        <taxon>Pseudomonadati</taxon>
        <taxon>Pseudomonadota</taxon>
        <taxon>Gammaproteobacteria</taxon>
        <taxon>Vibrionales</taxon>
        <taxon>Vibrionaceae</taxon>
        <taxon>Vibrio</taxon>
        <taxon>Vibrio oreintalis group</taxon>
    </lineage>
</organism>
<reference evidence="2 3" key="1">
    <citation type="submission" date="2014-10" db="EMBL/GenBank/DDBJ databases">
        <title>Genome sequencing of Vibrio sinaloensis T08.</title>
        <authorList>
            <person name="Chan K.-G."/>
            <person name="Mohamad N.I."/>
        </authorList>
    </citation>
    <scope>NUCLEOTIDE SEQUENCE [LARGE SCALE GENOMIC DNA]</scope>
    <source>
        <strain evidence="2 3">T08</strain>
    </source>
</reference>
<evidence type="ECO:0000313" key="3">
    <source>
        <dbReference type="Proteomes" id="UP000030451"/>
    </source>
</evidence>
<dbReference type="EMBL" id="JRWP01000035">
    <property type="protein sequence ID" value="KGY07946.1"/>
    <property type="molecule type" value="Genomic_DNA"/>
</dbReference>
<proteinExistence type="predicted"/>
<sequence>MDQKQLTNPVSFHGRGGEFFGIWIVNILLSIVTLGIYSAWAKVRTKRYFYGNTHISGDNFEYHAKPIQILKGRIVALVVVLIWSISSQFFPVASMALLLAFYAALPWLLWSNARFDSAMTSYRNVHFSFTAPLKSAYVTLLGRGVGALLILAVYIGISIAVGSVSTAAGIAMWFGLFAVMAVVYAWVVAGAHRFFANGYQYGDWKFSAEITTGFFLKTYCKAMIIGVLSALAFAVVAMLVVFGGVEFSQLHLSDLSQVGQSAGAFAGVVIVYAAMIVLTIALTAYTTTRVRNYVFSQLVAQQEDQSETAFRFASTMSVSSYMGLVISNFLLQVITLGLARPWVMVRTSRYLSERTAVVGNMTLLVAVDQDSDVKSAVTDEVAQAFDLGIGIN</sequence>
<feature type="transmembrane region" description="Helical" evidence="1">
    <location>
        <begin position="96"/>
        <end position="115"/>
    </location>
</feature>